<evidence type="ECO:0000256" key="8">
    <source>
        <dbReference type="SAM" id="MobiDB-lite"/>
    </source>
</evidence>
<organism evidence="10 11">
    <name type="scientific">Beutenbergia cavernae (strain ATCC BAA-8 / DSM 12333 / CCUG 43141 / JCM 11478 / NBRC 16432 / NCIMB 13614 / HKI 0122)</name>
    <dbReference type="NCBI Taxonomy" id="471853"/>
    <lineage>
        <taxon>Bacteria</taxon>
        <taxon>Bacillati</taxon>
        <taxon>Actinomycetota</taxon>
        <taxon>Actinomycetes</taxon>
        <taxon>Micrococcales</taxon>
        <taxon>Beutenbergiaceae</taxon>
        <taxon>Beutenbergia</taxon>
    </lineage>
</organism>
<dbReference type="InterPro" id="IPR000515">
    <property type="entry name" value="MetI-like"/>
</dbReference>
<dbReference type="HOGENOM" id="CLU_016047_1_1_11"/>
<evidence type="ECO:0000256" key="6">
    <source>
        <dbReference type="ARBA" id="ARBA00023136"/>
    </source>
</evidence>
<evidence type="ECO:0000256" key="3">
    <source>
        <dbReference type="ARBA" id="ARBA00022475"/>
    </source>
</evidence>
<evidence type="ECO:0000256" key="1">
    <source>
        <dbReference type="ARBA" id="ARBA00004651"/>
    </source>
</evidence>
<evidence type="ECO:0000256" key="7">
    <source>
        <dbReference type="RuleBase" id="RU363032"/>
    </source>
</evidence>
<feature type="transmembrane region" description="Helical" evidence="7">
    <location>
        <begin position="97"/>
        <end position="121"/>
    </location>
</feature>
<dbReference type="GO" id="GO:0055085">
    <property type="term" value="P:transmembrane transport"/>
    <property type="evidence" value="ECO:0007669"/>
    <property type="project" value="InterPro"/>
</dbReference>
<evidence type="ECO:0000313" key="11">
    <source>
        <dbReference type="Proteomes" id="UP000007962"/>
    </source>
</evidence>
<protein>
    <submittedName>
        <fullName evidence="10">Binding-protein-dependent transport systems inner membrane component</fullName>
    </submittedName>
</protein>
<dbReference type="InterPro" id="IPR035906">
    <property type="entry name" value="MetI-like_sf"/>
</dbReference>
<dbReference type="PANTHER" id="PTHR43744:SF12">
    <property type="entry name" value="ABC TRANSPORTER PERMEASE PROTEIN MG189-RELATED"/>
    <property type="match status" value="1"/>
</dbReference>
<dbReference type="PANTHER" id="PTHR43744">
    <property type="entry name" value="ABC TRANSPORTER PERMEASE PROTEIN MG189-RELATED-RELATED"/>
    <property type="match status" value="1"/>
</dbReference>
<keyword evidence="4 7" id="KW-0812">Transmembrane</keyword>
<dbReference type="Gene3D" id="1.10.3720.10">
    <property type="entry name" value="MetI-like"/>
    <property type="match status" value="1"/>
</dbReference>
<feature type="transmembrane region" description="Helical" evidence="7">
    <location>
        <begin position="33"/>
        <end position="56"/>
    </location>
</feature>
<dbReference type="GO" id="GO:0005886">
    <property type="term" value="C:plasma membrane"/>
    <property type="evidence" value="ECO:0007669"/>
    <property type="project" value="UniProtKB-SubCell"/>
</dbReference>
<evidence type="ECO:0000256" key="5">
    <source>
        <dbReference type="ARBA" id="ARBA00022989"/>
    </source>
</evidence>
<evidence type="ECO:0000313" key="10">
    <source>
        <dbReference type="EMBL" id="ACQ79728.1"/>
    </source>
</evidence>
<evidence type="ECO:0000256" key="4">
    <source>
        <dbReference type="ARBA" id="ARBA00022692"/>
    </source>
</evidence>
<comment type="subcellular location">
    <subcellularLocation>
        <location evidence="1 7">Cell membrane</location>
        <topology evidence="1 7">Multi-pass membrane protein</topology>
    </subcellularLocation>
</comment>
<gene>
    <name evidence="10" type="ordered locus">Bcav_1470</name>
</gene>
<keyword evidence="2 7" id="KW-0813">Transport</keyword>
<dbReference type="EMBL" id="CP001618">
    <property type="protein sequence ID" value="ACQ79728.1"/>
    <property type="molecule type" value="Genomic_DNA"/>
</dbReference>
<evidence type="ECO:0000256" key="2">
    <source>
        <dbReference type="ARBA" id="ARBA00022448"/>
    </source>
</evidence>
<proteinExistence type="inferred from homology"/>
<dbReference type="AlphaFoldDB" id="C5C2P2"/>
<dbReference type="Pfam" id="PF00528">
    <property type="entry name" value="BPD_transp_1"/>
    <property type="match status" value="1"/>
</dbReference>
<evidence type="ECO:0000259" key="9">
    <source>
        <dbReference type="PROSITE" id="PS50928"/>
    </source>
</evidence>
<comment type="similarity">
    <text evidence="7">Belongs to the binding-protein-dependent transport system permease family.</text>
</comment>
<dbReference type="PROSITE" id="PS50928">
    <property type="entry name" value="ABC_TM1"/>
    <property type="match status" value="1"/>
</dbReference>
<keyword evidence="5 7" id="KW-1133">Transmembrane helix</keyword>
<feature type="compositionally biased region" description="Polar residues" evidence="8">
    <location>
        <begin position="1"/>
        <end position="11"/>
    </location>
</feature>
<feature type="region of interest" description="Disordered" evidence="8">
    <location>
        <begin position="1"/>
        <end position="25"/>
    </location>
</feature>
<dbReference type="RefSeq" id="WP_015881968.1">
    <property type="nucleotide sequence ID" value="NC_012669.1"/>
</dbReference>
<dbReference type="STRING" id="471853.Bcav_1470"/>
<dbReference type="SUPFAM" id="SSF161098">
    <property type="entry name" value="MetI-like"/>
    <property type="match status" value="1"/>
</dbReference>
<feature type="transmembrane region" description="Helical" evidence="7">
    <location>
        <begin position="133"/>
        <end position="157"/>
    </location>
</feature>
<feature type="transmembrane region" description="Helical" evidence="7">
    <location>
        <begin position="266"/>
        <end position="290"/>
    </location>
</feature>
<reference evidence="10 11" key="1">
    <citation type="journal article" date="2009" name="Stand. Genomic Sci.">
        <title>Complete genome sequence of Beutenbergia cavernae type strain (HKI 0122).</title>
        <authorList>
            <person name="Land M."/>
            <person name="Pukall R."/>
            <person name="Abt B."/>
            <person name="Goker M."/>
            <person name="Rohde M."/>
            <person name="Glavina Del Rio T."/>
            <person name="Tice H."/>
            <person name="Copeland A."/>
            <person name="Cheng J.F."/>
            <person name="Lucas S."/>
            <person name="Chen F."/>
            <person name="Nolan M."/>
            <person name="Bruce D."/>
            <person name="Goodwin L."/>
            <person name="Pitluck S."/>
            <person name="Ivanova N."/>
            <person name="Mavromatis K."/>
            <person name="Ovchinnikova G."/>
            <person name="Pati A."/>
            <person name="Chen A."/>
            <person name="Palaniappan K."/>
            <person name="Hauser L."/>
            <person name="Chang Y.J."/>
            <person name="Jefferies C.C."/>
            <person name="Saunders E."/>
            <person name="Brettin T."/>
            <person name="Detter J.C."/>
            <person name="Han C."/>
            <person name="Chain P."/>
            <person name="Bristow J."/>
            <person name="Eisen J.A."/>
            <person name="Markowitz V."/>
            <person name="Hugenholtz P."/>
            <person name="Kyrpides N.C."/>
            <person name="Klenk H.P."/>
            <person name="Lapidus A."/>
        </authorList>
    </citation>
    <scope>NUCLEOTIDE SEQUENCE [LARGE SCALE GENOMIC DNA]</scope>
    <source>
        <strain evidence="11">ATCC BAA-8 / DSM 12333 / NBRC 16432</strain>
    </source>
</reference>
<dbReference type="KEGG" id="bcv:Bcav_1470"/>
<keyword evidence="6 7" id="KW-0472">Membrane</keyword>
<accession>C5C2P2</accession>
<keyword evidence="3" id="KW-1003">Cell membrane</keyword>
<dbReference type="eggNOG" id="COG0395">
    <property type="taxonomic scope" value="Bacteria"/>
</dbReference>
<feature type="transmembrane region" description="Helical" evidence="7">
    <location>
        <begin position="225"/>
        <end position="246"/>
    </location>
</feature>
<keyword evidence="11" id="KW-1185">Reference proteome</keyword>
<feature type="domain" description="ABC transmembrane type-1" evidence="9">
    <location>
        <begin position="98"/>
        <end position="290"/>
    </location>
</feature>
<sequence>MSAPASMTTASLAEPSGTAEPALRRRRHAPTRLAARIAVHVLLAAVGLASVVPLLWLLRSAFMDQGQIFRIPPQWLPDPVVWDNFSRALAAESFGRYFLNTLLLVVLIVPGTVLSCSFAAFSFSRLEWRGRGVAFGLIMTGLMLPYAVTLIPTFVAWQRLGWVGTYVPLVVPAWFAAGGAFYVFLLRQFFLTLPSDLDHAVYVDGGSPLTVYRVVALPLTKGPMILVAVFSTIAVWNDLLNPLIYLNDPSMYTLSLGLAAFTGMYSTQWALLMAASVITVAPMIVLFAFAQRYIVQGIALTGVKG</sequence>
<name>C5C2P2_BEUC1</name>
<feature type="transmembrane region" description="Helical" evidence="7">
    <location>
        <begin position="163"/>
        <end position="185"/>
    </location>
</feature>
<dbReference type="Proteomes" id="UP000007962">
    <property type="component" value="Chromosome"/>
</dbReference>